<gene>
    <name evidence="2" type="ORF">G3I43_26855</name>
</gene>
<proteinExistence type="predicted"/>
<name>A0A6G3SXZ9_STRAQ</name>
<accession>A0A6G3SXZ9</accession>
<feature type="non-terminal residue" evidence="2">
    <location>
        <position position="1"/>
    </location>
</feature>
<reference evidence="2" key="1">
    <citation type="submission" date="2020-01" db="EMBL/GenBank/DDBJ databases">
        <title>Insect and environment-associated Actinomycetes.</title>
        <authorList>
            <person name="Currrie C."/>
            <person name="Chevrette M."/>
            <person name="Carlson C."/>
            <person name="Stubbendieck R."/>
            <person name="Wendt-Pienkowski E."/>
        </authorList>
    </citation>
    <scope>NUCLEOTIDE SEQUENCE</scope>
    <source>
        <strain evidence="2">SID505</strain>
    </source>
</reference>
<sequence length="71" mass="6869">GGADDDGGGSGLAGLRVRLGALGGSLSAGAVGDDLFRVTATVPLTARPDTDGRLAPSPEPSAAPSVLPEER</sequence>
<evidence type="ECO:0000313" key="2">
    <source>
        <dbReference type="EMBL" id="NEB87760.1"/>
    </source>
</evidence>
<dbReference type="Gene3D" id="3.30.565.10">
    <property type="entry name" value="Histidine kinase-like ATPase, C-terminal domain"/>
    <property type="match status" value="1"/>
</dbReference>
<evidence type="ECO:0000256" key="1">
    <source>
        <dbReference type="SAM" id="MobiDB-lite"/>
    </source>
</evidence>
<feature type="compositionally biased region" description="Low complexity" evidence="1">
    <location>
        <begin position="54"/>
        <end position="71"/>
    </location>
</feature>
<dbReference type="InterPro" id="IPR036890">
    <property type="entry name" value="HATPase_C_sf"/>
</dbReference>
<organism evidence="2">
    <name type="scientific">Streptomyces anulatus</name>
    <name type="common">Streptomyces chrysomallus</name>
    <dbReference type="NCBI Taxonomy" id="1892"/>
    <lineage>
        <taxon>Bacteria</taxon>
        <taxon>Bacillati</taxon>
        <taxon>Actinomycetota</taxon>
        <taxon>Actinomycetes</taxon>
        <taxon>Kitasatosporales</taxon>
        <taxon>Streptomycetaceae</taxon>
        <taxon>Streptomyces</taxon>
    </lineage>
</organism>
<dbReference type="GO" id="GO:0016301">
    <property type="term" value="F:kinase activity"/>
    <property type="evidence" value="ECO:0007669"/>
    <property type="project" value="UniProtKB-KW"/>
</dbReference>
<comment type="caution">
    <text evidence="2">The sequence shown here is derived from an EMBL/GenBank/DDBJ whole genome shotgun (WGS) entry which is preliminary data.</text>
</comment>
<keyword evidence="2" id="KW-0808">Transferase</keyword>
<feature type="region of interest" description="Disordered" evidence="1">
    <location>
        <begin position="43"/>
        <end position="71"/>
    </location>
</feature>
<dbReference type="AlphaFoldDB" id="A0A6G3SXZ9"/>
<keyword evidence="2" id="KW-0418">Kinase</keyword>
<protein>
    <submittedName>
        <fullName evidence="2">Sensor histidine kinase</fullName>
    </submittedName>
</protein>
<dbReference type="EMBL" id="JAAGMK010000772">
    <property type="protein sequence ID" value="NEB87760.1"/>
    <property type="molecule type" value="Genomic_DNA"/>
</dbReference>